<sequence length="262" mass="29137">MMMNISQIFISDNDSKELSPYLEMAVESVKKHTPHSRHTVYFHEELREWIEESYGGGILDAFNKLVPYAFKADLARYLLLYRLGGWYFDISVRALNGVNVGEQIDFITFFDMPFYSKVSYACNNAVMYAKAGSPILEDTIHDVLANIAAENYGKNSLAPTGPLCLGKNVAKHSDRLNVHTGVFMELTPGYPNKNRGFVLDNGTLLALHKPGNVGGDLVKLGVKGTNNYAELYAARAIYDPNIRFSAEQAVFAPNTPEQPSAK</sequence>
<protein>
    <submittedName>
        <fullName evidence="2">Uncharacterized protein</fullName>
    </submittedName>
</protein>
<dbReference type="AlphaFoldDB" id="A0A5P3MNN2"/>
<evidence type="ECO:0000313" key="2">
    <source>
        <dbReference type="EMBL" id="QEY23153.1"/>
    </source>
</evidence>
<dbReference type="OrthoDB" id="277808at2"/>
<dbReference type="PANTHER" id="PTHR32385:SF15">
    <property type="entry name" value="INOSITOL PHOSPHOCERAMIDE MANNOSYLTRANSFERASE 1"/>
    <property type="match status" value="1"/>
</dbReference>
<dbReference type="InterPro" id="IPR007577">
    <property type="entry name" value="GlycoTrfase_DXD_sugar-bd_CS"/>
</dbReference>
<dbReference type="InterPro" id="IPR051706">
    <property type="entry name" value="Glycosyltransferase_domain"/>
</dbReference>
<reference evidence="2 3" key="1">
    <citation type="submission" date="2018-08" db="EMBL/GenBank/DDBJ databases">
        <title>Neisseria animalis ATCC 49930 complete genome.</title>
        <authorList>
            <person name="Veseli I.A."/>
            <person name="Mascarenhas dos Santos A.C."/>
            <person name="Buttler R."/>
            <person name="Pombert J.-F."/>
        </authorList>
    </citation>
    <scope>NUCLEOTIDE SEQUENCE [LARGE SCALE GENOMIC DNA]</scope>
    <source>
        <strain evidence="2 3">ATCC 49930</strain>
    </source>
</reference>
<evidence type="ECO:0000256" key="1">
    <source>
        <dbReference type="ARBA" id="ARBA00022679"/>
    </source>
</evidence>
<accession>A0A5P3MNN2</accession>
<dbReference type="PANTHER" id="PTHR32385">
    <property type="entry name" value="MANNOSYL PHOSPHORYLINOSITOL CERAMIDE SYNTHASE"/>
    <property type="match status" value="1"/>
</dbReference>
<organism evidence="2 3">
    <name type="scientific">Neisseria animalis</name>
    <dbReference type="NCBI Taxonomy" id="492"/>
    <lineage>
        <taxon>Bacteria</taxon>
        <taxon>Pseudomonadati</taxon>
        <taxon>Pseudomonadota</taxon>
        <taxon>Betaproteobacteria</taxon>
        <taxon>Neisseriales</taxon>
        <taxon>Neisseriaceae</taxon>
        <taxon>Neisseria</taxon>
    </lineage>
</organism>
<dbReference type="GO" id="GO:0000030">
    <property type="term" value="F:mannosyltransferase activity"/>
    <property type="evidence" value="ECO:0007669"/>
    <property type="project" value="TreeGrafter"/>
</dbReference>
<dbReference type="InterPro" id="IPR029044">
    <property type="entry name" value="Nucleotide-diphossugar_trans"/>
</dbReference>
<dbReference type="KEGG" id="naq:D0T90_00375"/>
<gene>
    <name evidence="2" type="ORF">D0T90_00375</name>
</gene>
<dbReference type="Proteomes" id="UP000325536">
    <property type="component" value="Chromosome"/>
</dbReference>
<dbReference type="EMBL" id="CP031699">
    <property type="protein sequence ID" value="QEY23153.1"/>
    <property type="molecule type" value="Genomic_DNA"/>
</dbReference>
<keyword evidence="3" id="KW-1185">Reference proteome</keyword>
<dbReference type="GO" id="GO:0016020">
    <property type="term" value="C:membrane"/>
    <property type="evidence" value="ECO:0007669"/>
    <property type="project" value="GOC"/>
</dbReference>
<dbReference type="Pfam" id="PF04488">
    <property type="entry name" value="Gly_transf_sug"/>
    <property type="match status" value="1"/>
</dbReference>
<proteinExistence type="predicted"/>
<dbReference type="Gene3D" id="3.90.550.20">
    <property type="match status" value="1"/>
</dbReference>
<keyword evidence="1" id="KW-0808">Transferase</keyword>
<name>A0A5P3MNN2_NEIAN</name>
<evidence type="ECO:0000313" key="3">
    <source>
        <dbReference type="Proteomes" id="UP000325536"/>
    </source>
</evidence>
<dbReference type="GO" id="GO:0051999">
    <property type="term" value="P:mannosyl-inositol phosphorylceramide biosynthetic process"/>
    <property type="evidence" value="ECO:0007669"/>
    <property type="project" value="TreeGrafter"/>
</dbReference>
<dbReference type="SUPFAM" id="SSF53448">
    <property type="entry name" value="Nucleotide-diphospho-sugar transferases"/>
    <property type="match status" value="1"/>
</dbReference>